<protein>
    <recommendedName>
        <fullName evidence="2">RRM domain-containing protein</fullName>
    </recommendedName>
</protein>
<name>A0A7S2LDR4_9STRA</name>
<proteinExistence type="predicted"/>
<dbReference type="InterPro" id="IPR035979">
    <property type="entry name" value="RBD_domain_sf"/>
</dbReference>
<organism evidence="3">
    <name type="scientific">Leptocylindrus danicus</name>
    <dbReference type="NCBI Taxonomy" id="163516"/>
    <lineage>
        <taxon>Eukaryota</taxon>
        <taxon>Sar</taxon>
        <taxon>Stramenopiles</taxon>
        <taxon>Ochrophyta</taxon>
        <taxon>Bacillariophyta</taxon>
        <taxon>Coscinodiscophyceae</taxon>
        <taxon>Chaetocerotophycidae</taxon>
        <taxon>Leptocylindrales</taxon>
        <taxon>Leptocylindraceae</taxon>
        <taxon>Leptocylindrus</taxon>
    </lineage>
</organism>
<sequence length="141" mass="16022">MIFSLEIIIARRLFMQLTMNKMVAGVRYNIIGPEDASRTIHGCATLLGLELVDDLPETTIIITGMPKTIDTDHLINVFKEYGEISDAAMASRMRGFGLVRYRWSKSVKQVMETHRNDEIVVQDVAVTVRVLRPDKNKNDEL</sequence>
<dbReference type="InterPro" id="IPR000504">
    <property type="entry name" value="RRM_dom"/>
</dbReference>
<evidence type="ECO:0000256" key="1">
    <source>
        <dbReference type="PROSITE-ProRule" id="PRU00176"/>
    </source>
</evidence>
<gene>
    <name evidence="3" type="ORF">LDAN0321_LOCUS16951</name>
</gene>
<dbReference type="AlphaFoldDB" id="A0A7S2LDR4"/>
<dbReference type="SUPFAM" id="SSF54928">
    <property type="entry name" value="RNA-binding domain, RBD"/>
    <property type="match status" value="1"/>
</dbReference>
<evidence type="ECO:0000259" key="2">
    <source>
        <dbReference type="PROSITE" id="PS50102"/>
    </source>
</evidence>
<dbReference type="PROSITE" id="PS50102">
    <property type="entry name" value="RRM"/>
    <property type="match status" value="1"/>
</dbReference>
<keyword evidence="1" id="KW-0694">RNA-binding</keyword>
<dbReference type="CDD" id="cd00590">
    <property type="entry name" value="RRM_SF"/>
    <property type="match status" value="1"/>
</dbReference>
<dbReference type="Pfam" id="PF00076">
    <property type="entry name" value="RRM_1"/>
    <property type="match status" value="1"/>
</dbReference>
<dbReference type="SMART" id="SM00360">
    <property type="entry name" value="RRM"/>
    <property type="match status" value="1"/>
</dbReference>
<feature type="domain" description="RRM" evidence="2">
    <location>
        <begin position="58"/>
        <end position="133"/>
    </location>
</feature>
<dbReference type="InterPro" id="IPR012677">
    <property type="entry name" value="Nucleotide-bd_a/b_plait_sf"/>
</dbReference>
<dbReference type="EMBL" id="HBGY01027348">
    <property type="protein sequence ID" value="CAD9601814.1"/>
    <property type="molecule type" value="Transcribed_RNA"/>
</dbReference>
<dbReference type="GO" id="GO:0003723">
    <property type="term" value="F:RNA binding"/>
    <property type="evidence" value="ECO:0007669"/>
    <property type="project" value="UniProtKB-UniRule"/>
</dbReference>
<accession>A0A7S2LDR4</accession>
<reference evidence="3" key="1">
    <citation type="submission" date="2021-01" db="EMBL/GenBank/DDBJ databases">
        <authorList>
            <person name="Corre E."/>
            <person name="Pelletier E."/>
            <person name="Niang G."/>
            <person name="Scheremetjew M."/>
            <person name="Finn R."/>
            <person name="Kale V."/>
            <person name="Holt S."/>
            <person name="Cochrane G."/>
            <person name="Meng A."/>
            <person name="Brown T."/>
            <person name="Cohen L."/>
        </authorList>
    </citation>
    <scope>NUCLEOTIDE SEQUENCE</scope>
    <source>
        <strain evidence="3">B650</strain>
    </source>
</reference>
<dbReference type="Gene3D" id="3.30.70.330">
    <property type="match status" value="1"/>
</dbReference>
<evidence type="ECO:0000313" key="3">
    <source>
        <dbReference type="EMBL" id="CAD9601814.1"/>
    </source>
</evidence>